<dbReference type="EMBL" id="BAABDQ010000004">
    <property type="protein sequence ID" value="GAA3545569.1"/>
    <property type="molecule type" value="Genomic_DNA"/>
</dbReference>
<proteinExistence type="predicted"/>
<organism evidence="1 2">
    <name type="scientific">Nonomuraea rosea</name>
    <dbReference type="NCBI Taxonomy" id="638574"/>
    <lineage>
        <taxon>Bacteria</taxon>
        <taxon>Bacillati</taxon>
        <taxon>Actinomycetota</taxon>
        <taxon>Actinomycetes</taxon>
        <taxon>Streptosporangiales</taxon>
        <taxon>Streptosporangiaceae</taxon>
        <taxon>Nonomuraea</taxon>
    </lineage>
</organism>
<evidence type="ECO:0000313" key="1">
    <source>
        <dbReference type="EMBL" id="GAA3545569.1"/>
    </source>
</evidence>
<protein>
    <submittedName>
        <fullName evidence="1">Uncharacterized protein</fullName>
    </submittedName>
</protein>
<gene>
    <name evidence="1" type="ORF">GCM10022419_027280</name>
</gene>
<comment type="caution">
    <text evidence="1">The sequence shown here is derived from an EMBL/GenBank/DDBJ whole genome shotgun (WGS) entry which is preliminary data.</text>
</comment>
<dbReference type="Proteomes" id="UP001500630">
    <property type="component" value="Unassembled WGS sequence"/>
</dbReference>
<sequence>MTCVQCGHPHPALITRRPRRARYSCRSCGAVFRPGPMPEQPASLRPASAPALPDPLAEFMPGHMVRWVRAQGQVPDAPDRATLARWYQDFDALAAAASSSPEARAAVERVGALDLPPAKIPAFSKVCGALHAACYDPRLAAARLGAQDAPPVLERVAHLRHWLATAGRSTTWLAAPAAAPPAPEAVETLLPLPDAFTAEQVRTLFCALFGVEKGPSLPGVRERFGDDRIHEALRSYLKTGDRPLRAAVADELDAT</sequence>
<name>A0ABP6W7S5_9ACTN</name>
<accession>A0ABP6W7S5</accession>
<evidence type="ECO:0000313" key="2">
    <source>
        <dbReference type="Proteomes" id="UP001500630"/>
    </source>
</evidence>
<keyword evidence="2" id="KW-1185">Reference proteome</keyword>
<reference evidence="2" key="1">
    <citation type="journal article" date="2019" name="Int. J. Syst. Evol. Microbiol.">
        <title>The Global Catalogue of Microorganisms (GCM) 10K type strain sequencing project: providing services to taxonomists for standard genome sequencing and annotation.</title>
        <authorList>
            <consortium name="The Broad Institute Genomics Platform"/>
            <consortium name="The Broad Institute Genome Sequencing Center for Infectious Disease"/>
            <person name="Wu L."/>
            <person name="Ma J."/>
        </authorList>
    </citation>
    <scope>NUCLEOTIDE SEQUENCE [LARGE SCALE GENOMIC DNA]</scope>
    <source>
        <strain evidence="2">JCM 17326</strain>
    </source>
</reference>